<evidence type="ECO:0000313" key="8">
    <source>
        <dbReference type="Proteomes" id="UP000011185"/>
    </source>
</evidence>
<dbReference type="VEuPathDB" id="MicrosporidiaDB:THOM_1900"/>
<sequence length="400" mass="46941">MTDNNGKGLSAALKPCKKQKEDRNEVQIGPLHDLQSADKKTRLKALYTLCMDAETYMNDIIEYFVDVGEAKALKEVNFCLVCMRKLFMERLERGTEDKFEMEHLEYACESSTDSTPMDVGSSCTSEYEIRITATAPKRPPHTPNTERFIPFSEREHGYANVTDRRMRFIKDERVRRILIAMLSIRNVQYNASIILWYVSFSKETIEYFELIVPHLLHLLKTRECEKMVRTTFFIIRNLLKNGFFFSLVTCHDIINDTANMKYEDEELKSTIDQVARVLKSRLLKTSSFQNYLRELFSGKLENTPYHFSDVFWSMNMNSLIEYKIEIIRALKKYLKSGCTQHKCVAANDLYRFVKACPEIVRIVEKFDLKTELFKLCESTNDDLRFYALQSLSVCIFQEWH</sequence>
<reference evidence="7 8" key="1">
    <citation type="journal article" date="2012" name="PLoS Pathog.">
        <title>The genome of the obligate intracellular parasite Trachipleistophora hominis: new insights into microsporidian genome dynamics and reductive evolution.</title>
        <authorList>
            <person name="Heinz E."/>
            <person name="Williams T.A."/>
            <person name="Nakjang S."/>
            <person name="Noel C.J."/>
            <person name="Swan D.C."/>
            <person name="Goldberg A.V."/>
            <person name="Harris S.R."/>
            <person name="Weinmaier T."/>
            <person name="Markert S."/>
            <person name="Becher D."/>
            <person name="Bernhardt J."/>
            <person name="Dagan T."/>
            <person name="Hacker C."/>
            <person name="Lucocq J.M."/>
            <person name="Schweder T."/>
            <person name="Rattei T."/>
            <person name="Hall N."/>
            <person name="Hirt R.P."/>
            <person name="Embley T.M."/>
        </authorList>
    </citation>
    <scope>NUCLEOTIDE SEQUENCE [LARGE SCALE GENOMIC DNA]</scope>
</reference>
<dbReference type="GO" id="GO:0016787">
    <property type="term" value="F:hydrolase activity"/>
    <property type="evidence" value="ECO:0007669"/>
    <property type="project" value="UniProtKB-KW"/>
</dbReference>
<dbReference type="Pfam" id="PF03224">
    <property type="entry name" value="V-ATPase_H_N"/>
    <property type="match status" value="1"/>
</dbReference>
<dbReference type="OMA" id="LEYACES"/>
<dbReference type="HOGENOM" id="CLU_689259_0_0_1"/>
<dbReference type="EC" id="3.6.3.14" evidence="7"/>
<proteinExistence type="inferred from homology"/>
<dbReference type="InterPro" id="IPR038497">
    <property type="entry name" value="ATPase_V1-cplx_hsu_C_sf"/>
</dbReference>
<evidence type="ECO:0000256" key="2">
    <source>
        <dbReference type="ARBA" id="ARBA00022448"/>
    </source>
</evidence>
<feature type="domain" description="ATPase V1 complex subunit H C-terminal" evidence="6">
    <location>
        <begin position="285"/>
        <end position="399"/>
    </location>
</feature>
<dbReference type="Proteomes" id="UP000011185">
    <property type="component" value="Unassembled WGS sequence"/>
</dbReference>
<keyword evidence="7" id="KW-0378">Hydrolase</keyword>
<dbReference type="STRING" id="72359.L7JUU4"/>
<dbReference type="Gene3D" id="1.25.40.150">
    <property type="entry name" value="V-type ATPase, subunit H, C-terminal domain"/>
    <property type="match status" value="1"/>
</dbReference>
<dbReference type="Pfam" id="PF11698">
    <property type="entry name" value="V-ATPase_H_C"/>
    <property type="match status" value="1"/>
</dbReference>
<keyword evidence="3" id="KW-0375">Hydrogen ion transport</keyword>
<evidence type="ECO:0000313" key="7">
    <source>
        <dbReference type="EMBL" id="ELQ75169.1"/>
    </source>
</evidence>
<dbReference type="InterPro" id="IPR016024">
    <property type="entry name" value="ARM-type_fold"/>
</dbReference>
<dbReference type="InterPro" id="IPR011987">
    <property type="entry name" value="ATPase_V1-cplx_hsu_C"/>
</dbReference>
<evidence type="ECO:0000256" key="5">
    <source>
        <dbReference type="SAM" id="MobiDB-lite"/>
    </source>
</evidence>
<evidence type="ECO:0000256" key="4">
    <source>
        <dbReference type="ARBA" id="ARBA00023065"/>
    </source>
</evidence>
<keyword evidence="2" id="KW-0813">Transport</keyword>
<evidence type="ECO:0000259" key="6">
    <source>
        <dbReference type="Pfam" id="PF11698"/>
    </source>
</evidence>
<evidence type="ECO:0000256" key="3">
    <source>
        <dbReference type="ARBA" id="ARBA00022781"/>
    </source>
</evidence>
<dbReference type="FunCoup" id="L7JUU4">
    <property type="interactions" value="134"/>
</dbReference>
<dbReference type="AlphaFoldDB" id="L7JUU4"/>
<name>L7JUU4_TRAHO</name>
<keyword evidence="4" id="KW-0406">Ion transport</keyword>
<comment type="similarity">
    <text evidence="1">Belongs to the V-ATPase H subunit family.</text>
</comment>
<dbReference type="SUPFAM" id="SSF48371">
    <property type="entry name" value="ARM repeat"/>
    <property type="match status" value="1"/>
</dbReference>
<dbReference type="InterPro" id="IPR004908">
    <property type="entry name" value="ATPase_V1-cplx_hsu"/>
</dbReference>
<dbReference type="GO" id="GO:0046961">
    <property type="term" value="F:proton-transporting ATPase activity, rotational mechanism"/>
    <property type="evidence" value="ECO:0007669"/>
    <property type="project" value="InterPro"/>
</dbReference>
<organism evidence="7 8">
    <name type="scientific">Trachipleistophora hominis</name>
    <name type="common">Microsporidian parasite</name>
    <dbReference type="NCBI Taxonomy" id="72359"/>
    <lineage>
        <taxon>Eukaryota</taxon>
        <taxon>Fungi</taxon>
        <taxon>Fungi incertae sedis</taxon>
        <taxon>Microsporidia</taxon>
        <taxon>Pleistophoridae</taxon>
        <taxon>Trachipleistophora</taxon>
    </lineage>
</organism>
<dbReference type="InParanoid" id="L7JUU4"/>
<evidence type="ECO:0000256" key="1">
    <source>
        <dbReference type="ARBA" id="ARBA00008613"/>
    </source>
</evidence>
<dbReference type="PANTHER" id="PTHR10698">
    <property type="entry name" value="V-TYPE PROTON ATPASE SUBUNIT H"/>
    <property type="match status" value="1"/>
</dbReference>
<dbReference type="GO" id="GO:0000221">
    <property type="term" value="C:vacuolar proton-transporting V-type ATPase, V1 domain"/>
    <property type="evidence" value="ECO:0007669"/>
    <property type="project" value="InterPro"/>
</dbReference>
<dbReference type="InterPro" id="IPR011989">
    <property type="entry name" value="ARM-like"/>
</dbReference>
<dbReference type="OrthoDB" id="10263554at2759"/>
<feature type="region of interest" description="Disordered" evidence="5">
    <location>
        <begin position="1"/>
        <end position="24"/>
    </location>
</feature>
<protein>
    <submittedName>
        <fullName evidence="7">Vacuolar H+-ATPase V1 sector, subunit H</fullName>
        <ecNumber evidence="7">3.6.3.14</ecNumber>
    </submittedName>
</protein>
<dbReference type="PANTHER" id="PTHR10698:SF0">
    <property type="entry name" value="V-TYPE PROTON ATPASE SUBUNIT H"/>
    <property type="match status" value="1"/>
</dbReference>
<keyword evidence="8" id="KW-1185">Reference proteome</keyword>
<dbReference type="EMBL" id="JH993985">
    <property type="protein sequence ID" value="ELQ75169.1"/>
    <property type="molecule type" value="Genomic_DNA"/>
</dbReference>
<dbReference type="Gene3D" id="1.25.10.10">
    <property type="entry name" value="Leucine-rich Repeat Variant"/>
    <property type="match status" value="1"/>
</dbReference>
<accession>L7JUU4</accession>
<gene>
    <name evidence="7" type="ORF">THOM_1900</name>
</gene>